<evidence type="ECO:0000256" key="3">
    <source>
        <dbReference type="ARBA" id="ARBA00005712"/>
    </source>
</evidence>
<proteinExistence type="inferred from homology"/>
<evidence type="ECO:0000313" key="14">
    <source>
        <dbReference type="EMBL" id="MFD0848427.1"/>
    </source>
</evidence>
<evidence type="ECO:0000256" key="5">
    <source>
        <dbReference type="ARBA" id="ARBA00022781"/>
    </source>
</evidence>
<dbReference type="HAMAP" id="MF_00530">
    <property type="entry name" value="ATP_synth_epsil_bac"/>
    <property type="match status" value="1"/>
</dbReference>
<evidence type="ECO:0000256" key="10">
    <source>
        <dbReference type="HAMAP-Rule" id="MF_00530"/>
    </source>
</evidence>
<evidence type="ECO:0000256" key="4">
    <source>
        <dbReference type="ARBA" id="ARBA00022448"/>
    </source>
</evidence>
<dbReference type="CDD" id="cd12152">
    <property type="entry name" value="F1-ATPase_delta"/>
    <property type="match status" value="1"/>
</dbReference>
<comment type="subcellular location">
    <subcellularLocation>
        <location evidence="10">Cell membrane</location>
        <topology evidence="10">Peripheral membrane protein</topology>
    </subcellularLocation>
    <subcellularLocation>
        <location evidence="2">Endomembrane system</location>
        <topology evidence="2">Peripheral membrane protein</topology>
    </subcellularLocation>
</comment>
<evidence type="ECO:0000256" key="9">
    <source>
        <dbReference type="ARBA" id="ARBA00023310"/>
    </source>
</evidence>
<keyword evidence="6 10" id="KW-0406">Ion transport</keyword>
<dbReference type="Gene3D" id="2.60.15.10">
    <property type="entry name" value="F0F1 ATP synthase delta/epsilon subunit, N-terminal"/>
    <property type="match status" value="1"/>
</dbReference>
<protein>
    <recommendedName>
        <fullName evidence="10">ATP synthase epsilon chain</fullName>
    </recommendedName>
    <alternativeName>
        <fullName evidence="10">ATP synthase F1 sector epsilon subunit</fullName>
    </alternativeName>
    <alternativeName>
        <fullName evidence="10">F-ATPase epsilon subunit</fullName>
    </alternativeName>
</protein>
<sequence length="135" mass="14352">MADNLHFELVSPERLLRSGDVHMVVVPGTEGDFGVLAGHAPFMSTIRPGAIEVYESASSPATRIFIDGGFAEVNDSGLTILAENAVPVAEIKADEVSKKLADAREDVRLAKTDAERAVAEKQVARYEAMQAAAAN</sequence>
<evidence type="ECO:0000259" key="13">
    <source>
        <dbReference type="Pfam" id="PF02823"/>
    </source>
</evidence>
<dbReference type="InterPro" id="IPR036771">
    <property type="entry name" value="ATPsynth_dsu/esu_N"/>
</dbReference>
<evidence type="ECO:0000256" key="12">
    <source>
        <dbReference type="SAM" id="Coils"/>
    </source>
</evidence>
<gene>
    <name evidence="10" type="primary">atpC</name>
    <name evidence="14" type="ORF">ACFQ00_08840</name>
</gene>
<keyword evidence="10" id="KW-1003">Cell membrane</keyword>
<comment type="subunit">
    <text evidence="10 11">F-type ATPases have 2 components, CF(1) - the catalytic core - and CF(0) - the membrane proton channel. CF(1) has five subunits: alpha(3), beta(3), gamma(1), delta(1), epsilon(1). CF(0) has three main subunits: a, b and c.</text>
</comment>
<evidence type="ECO:0000256" key="8">
    <source>
        <dbReference type="ARBA" id="ARBA00023196"/>
    </source>
</evidence>
<evidence type="ECO:0000256" key="11">
    <source>
        <dbReference type="RuleBase" id="RU003656"/>
    </source>
</evidence>
<dbReference type="NCBIfam" id="NF009983">
    <property type="entry name" value="PRK13449.1"/>
    <property type="match status" value="1"/>
</dbReference>
<comment type="caution">
    <text evidence="14">The sequence shown here is derived from an EMBL/GenBank/DDBJ whole genome shotgun (WGS) entry which is preliminary data.</text>
</comment>
<dbReference type="NCBIfam" id="TIGR01216">
    <property type="entry name" value="ATP_synt_epsi"/>
    <property type="match status" value="1"/>
</dbReference>
<keyword evidence="4 10" id="KW-0813">Transport</keyword>
<keyword evidence="7 10" id="KW-0472">Membrane</keyword>
<dbReference type="PANTHER" id="PTHR13822">
    <property type="entry name" value="ATP SYNTHASE DELTA/EPSILON CHAIN"/>
    <property type="match status" value="1"/>
</dbReference>
<feature type="domain" description="ATP synthase F1 complex delta/epsilon subunit N-terminal" evidence="13">
    <location>
        <begin position="5"/>
        <end position="85"/>
    </location>
</feature>
<dbReference type="EMBL" id="JBHTIK010000005">
    <property type="protein sequence ID" value="MFD0848427.1"/>
    <property type="molecule type" value="Genomic_DNA"/>
</dbReference>
<evidence type="ECO:0000313" key="15">
    <source>
        <dbReference type="Proteomes" id="UP001597124"/>
    </source>
</evidence>
<dbReference type="RefSeq" id="WP_381489162.1">
    <property type="nucleotide sequence ID" value="NZ_JBHTIK010000005.1"/>
</dbReference>
<evidence type="ECO:0000256" key="1">
    <source>
        <dbReference type="ARBA" id="ARBA00003543"/>
    </source>
</evidence>
<accession>A0ABW3C2T7</accession>
<dbReference type="Pfam" id="PF02823">
    <property type="entry name" value="ATP-synt_DE_N"/>
    <property type="match status" value="1"/>
</dbReference>
<keyword evidence="12" id="KW-0175">Coiled coil</keyword>
<dbReference type="Proteomes" id="UP001597124">
    <property type="component" value="Unassembled WGS sequence"/>
</dbReference>
<dbReference type="SUPFAM" id="SSF51344">
    <property type="entry name" value="Epsilon subunit of F1F0-ATP synthase N-terminal domain"/>
    <property type="match status" value="1"/>
</dbReference>
<dbReference type="InterPro" id="IPR001469">
    <property type="entry name" value="ATP_synth_F1_dsu/esu"/>
</dbReference>
<name>A0ABW3C2T7_SPHXN</name>
<evidence type="ECO:0000256" key="2">
    <source>
        <dbReference type="ARBA" id="ARBA00004184"/>
    </source>
</evidence>
<keyword evidence="5 10" id="KW-0375">Hydrogen ion transport</keyword>
<feature type="coiled-coil region" evidence="12">
    <location>
        <begin position="93"/>
        <end position="129"/>
    </location>
</feature>
<keyword evidence="15" id="KW-1185">Reference proteome</keyword>
<comment type="function">
    <text evidence="1 10">Produces ATP from ADP in the presence of a proton gradient across the membrane.</text>
</comment>
<evidence type="ECO:0000256" key="6">
    <source>
        <dbReference type="ARBA" id="ARBA00023065"/>
    </source>
</evidence>
<evidence type="ECO:0000256" key="7">
    <source>
        <dbReference type="ARBA" id="ARBA00023136"/>
    </source>
</evidence>
<comment type="similarity">
    <text evidence="3 10 11">Belongs to the ATPase epsilon chain family.</text>
</comment>
<keyword evidence="8 10" id="KW-0139">CF(1)</keyword>
<dbReference type="InterPro" id="IPR020546">
    <property type="entry name" value="ATP_synth_F1_dsu/esu_N"/>
</dbReference>
<keyword evidence="9 10" id="KW-0066">ATP synthesis</keyword>
<organism evidence="14 15">
    <name type="scientific">Sphingosinicella xenopeptidilytica</name>
    <dbReference type="NCBI Taxonomy" id="364098"/>
    <lineage>
        <taxon>Bacteria</taxon>
        <taxon>Pseudomonadati</taxon>
        <taxon>Pseudomonadota</taxon>
        <taxon>Alphaproteobacteria</taxon>
        <taxon>Sphingomonadales</taxon>
        <taxon>Sphingosinicellaceae</taxon>
        <taxon>Sphingosinicella</taxon>
    </lineage>
</organism>
<dbReference type="NCBIfam" id="NF001851">
    <property type="entry name" value="PRK00571.2-4"/>
    <property type="match status" value="1"/>
</dbReference>
<reference evidence="15" key="1">
    <citation type="journal article" date="2019" name="Int. J. Syst. Evol. Microbiol.">
        <title>The Global Catalogue of Microorganisms (GCM) 10K type strain sequencing project: providing services to taxonomists for standard genome sequencing and annotation.</title>
        <authorList>
            <consortium name="The Broad Institute Genomics Platform"/>
            <consortium name="The Broad Institute Genome Sequencing Center for Infectious Disease"/>
            <person name="Wu L."/>
            <person name="Ma J."/>
        </authorList>
    </citation>
    <scope>NUCLEOTIDE SEQUENCE [LARGE SCALE GENOMIC DNA]</scope>
    <source>
        <strain evidence="15">CCUG 52537</strain>
    </source>
</reference>
<dbReference type="PANTHER" id="PTHR13822:SF10">
    <property type="entry name" value="ATP SYNTHASE EPSILON CHAIN, CHLOROPLASTIC"/>
    <property type="match status" value="1"/>
</dbReference>